<organism evidence="10 11">
    <name type="scientific">Reticulomyxa filosa</name>
    <dbReference type="NCBI Taxonomy" id="46433"/>
    <lineage>
        <taxon>Eukaryota</taxon>
        <taxon>Sar</taxon>
        <taxon>Rhizaria</taxon>
        <taxon>Retaria</taxon>
        <taxon>Foraminifera</taxon>
        <taxon>Monothalamids</taxon>
        <taxon>Reticulomyxidae</taxon>
        <taxon>Reticulomyxa</taxon>
    </lineage>
</organism>
<evidence type="ECO:0000313" key="11">
    <source>
        <dbReference type="Proteomes" id="UP000023152"/>
    </source>
</evidence>
<dbReference type="InterPro" id="IPR001609">
    <property type="entry name" value="Myosin_head_motor_dom-like"/>
</dbReference>
<evidence type="ECO:0000256" key="4">
    <source>
        <dbReference type="ARBA" id="ARBA00023175"/>
    </source>
</evidence>
<dbReference type="InterPro" id="IPR036020">
    <property type="entry name" value="WW_dom_sf"/>
</dbReference>
<dbReference type="GO" id="GO:0000146">
    <property type="term" value="F:microfilament motor activity"/>
    <property type="evidence" value="ECO:0007669"/>
    <property type="project" value="TreeGrafter"/>
</dbReference>
<dbReference type="Gene3D" id="3.40.850.10">
    <property type="entry name" value="Kinesin motor domain"/>
    <property type="match status" value="1"/>
</dbReference>
<dbReference type="InterPro" id="IPR004009">
    <property type="entry name" value="SH3_Myosin"/>
</dbReference>
<dbReference type="Pfam" id="PF00397">
    <property type="entry name" value="WW"/>
    <property type="match status" value="1"/>
</dbReference>
<dbReference type="OrthoDB" id="6108017at2759"/>
<evidence type="ECO:0000313" key="10">
    <source>
        <dbReference type="EMBL" id="ETO23606.1"/>
    </source>
</evidence>
<dbReference type="PROSITE" id="PS51844">
    <property type="entry name" value="SH3_LIKE"/>
    <property type="match status" value="1"/>
</dbReference>
<dbReference type="GO" id="GO:0016459">
    <property type="term" value="C:myosin complex"/>
    <property type="evidence" value="ECO:0007669"/>
    <property type="project" value="UniProtKB-KW"/>
</dbReference>
<dbReference type="Gene3D" id="2.30.30.360">
    <property type="entry name" value="Myosin S1 fragment, N-terminal"/>
    <property type="match status" value="1"/>
</dbReference>
<dbReference type="InterPro" id="IPR008989">
    <property type="entry name" value="Myosin_S1_N"/>
</dbReference>
<keyword evidence="2 6" id="KW-0067">ATP-binding</keyword>
<dbReference type="Proteomes" id="UP000023152">
    <property type="component" value="Unassembled WGS sequence"/>
</dbReference>
<feature type="domain" description="Myosin motor" evidence="8">
    <location>
        <begin position="127"/>
        <end position="248"/>
    </location>
</feature>
<evidence type="ECO:0000256" key="6">
    <source>
        <dbReference type="PROSITE-ProRule" id="PRU00782"/>
    </source>
</evidence>
<dbReference type="InterPro" id="IPR027417">
    <property type="entry name" value="P-loop_NTPase"/>
</dbReference>
<keyword evidence="11" id="KW-1185">Reference proteome</keyword>
<dbReference type="SUPFAM" id="SSF52540">
    <property type="entry name" value="P-loop containing nucleoside triphosphate hydrolases"/>
    <property type="match status" value="1"/>
</dbReference>
<dbReference type="EMBL" id="ASPP01009821">
    <property type="protein sequence ID" value="ETO23606.1"/>
    <property type="molecule type" value="Genomic_DNA"/>
</dbReference>
<keyword evidence="5 6" id="KW-0009">Actin-binding</keyword>
<evidence type="ECO:0000256" key="2">
    <source>
        <dbReference type="ARBA" id="ARBA00022840"/>
    </source>
</evidence>
<dbReference type="PROSITE" id="PS50020">
    <property type="entry name" value="WW_DOMAIN_2"/>
    <property type="match status" value="1"/>
</dbReference>
<sequence>MSNQASGQPWWKAHKNIEEENFSDWQELRTEDGLAYYFNRVTQETTWDKPEELMTDEEKQSSKNYDYSIVMIKQSAWVWVPDETDVYLPARKLDESNGQVVVELESGEERYVNRKDLITMNKSSLQRIVADLTLLDEMSVPLILHCLRKRFEAAKIYSAIGTILISINPYTQLDLYTPQMIRKYRNSLEEHREVPPHVFVVADQAYKGLTFESGPNQSIVISGESGAGKSLGEIFFQTSTTFLFYFYF</sequence>
<name>X6NC49_RETFI</name>
<dbReference type="GO" id="GO:0051015">
    <property type="term" value="F:actin filament binding"/>
    <property type="evidence" value="ECO:0007669"/>
    <property type="project" value="InterPro"/>
</dbReference>
<dbReference type="GO" id="GO:0016020">
    <property type="term" value="C:membrane"/>
    <property type="evidence" value="ECO:0007669"/>
    <property type="project" value="TreeGrafter"/>
</dbReference>
<dbReference type="AlphaFoldDB" id="X6NC49"/>
<proteinExistence type="inferred from homology"/>
<evidence type="ECO:0000259" key="7">
    <source>
        <dbReference type="PROSITE" id="PS50020"/>
    </source>
</evidence>
<keyword evidence="4 6" id="KW-0505">Motor protein</keyword>
<evidence type="ECO:0000256" key="5">
    <source>
        <dbReference type="ARBA" id="ARBA00023203"/>
    </source>
</evidence>
<dbReference type="PANTHER" id="PTHR13140:SF706">
    <property type="entry name" value="DILUTE CLASS UNCONVENTIONAL MYOSIN, ISOFORM C"/>
    <property type="match status" value="1"/>
</dbReference>
<feature type="domain" description="WW" evidence="7">
    <location>
        <begin position="23"/>
        <end position="52"/>
    </location>
</feature>
<protein>
    <submittedName>
        <fullName evidence="10">Uncharacterized protein</fullName>
    </submittedName>
</protein>
<dbReference type="SUPFAM" id="SSF51045">
    <property type="entry name" value="WW domain"/>
    <property type="match status" value="1"/>
</dbReference>
<dbReference type="PANTHER" id="PTHR13140">
    <property type="entry name" value="MYOSIN"/>
    <property type="match status" value="1"/>
</dbReference>
<dbReference type="InterPro" id="IPR036961">
    <property type="entry name" value="Kinesin_motor_dom_sf"/>
</dbReference>
<evidence type="ECO:0000259" key="9">
    <source>
        <dbReference type="PROSITE" id="PS51844"/>
    </source>
</evidence>
<dbReference type="CDD" id="cd00201">
    <property type="entry name" value="WW"/>
    <property type="match status" value="1"/>
</dbReference>
<dbReference type="Gene3D" id="2.20.70.10">
    <property type="match status" value="1"/>
</dbReference>
<comment type="caution">
    <text evidence="10">The sequence shown here is derived from an EMBL/GenBank/DDBJ whole genome shotgun (WGS) entry which is preliminary data.</text>
</comment>
<dbReference type="GO" id="GO:0007015">
    <property type="term" value="P:actin filament organization"/>
    <property type="evidence" value="ECO:0007669"/>
    <property type="project" value="TreeGrafter"/>
</dbReference>
<gene>
    <name evidence="10" type="ORF">RFI_13572</name>
</gene>
<dbReference type="InterPro" id="IPR001202">
    <property type="entry name" value="WW_dom"/>
</dbReference>
<evidence type="ECO:0000256" key="3">
    <source>
        <dbReference type="ARBA" id="ARBA00023123"/>
    </source>
</evidence>
<evidence type="ECO:0000256" key="1">
    <source>
        <dbReference type="ARBA" id="ARBA00022741"/>
    </source>
</evidence>
<comment type="caution">
    <text evidence="6">Lacks conserved residue(s) required for the propagation of feature annotation.</text>
</comment>
<dbReference type="Pfam" id="PF02736">
    <property type="entry name" value="Myosin_N"/>
    <property type="match status" value="1"/>
</dbReference>
<feature type="binding site" evidence="6">
    <location>
        <begin position="223"/>
        <end position="230"/>
    </location>
    <ligand>
        <name>ATP</name>
        <dbReference type="ChEBI" id="CHEBI:30616"/>
    </ligand>
</feature>
<dbReference type="Pfam" id="PF00063">
    <property type="entry name" value="Myosin_head"/>
    <property type="match status" value="1"/>
</dbReference>
<dbReference type="PROSITE" id="PS01159">
    <property type="entry name" value="WW_DOMAIN_1"/>
    <property type="match status" value="1"/>
</dbReference>
<dbReference type="PRINTS" id="PR00193">
    <property type="entry name" value="MYOSINHEAVY"/>
</dbReference>
<dbReference type="GO" id="GO:0005737">
    <property type="term" value="C:cytoplasm"/>
    <property type="evidence" value="ECO:0007669"/>
    <property type="project" value="TreeGrafter"/>
</dbReference>
<feature type="domain" description="Myosin N-terminal SH3-like" evidence="9">
    <location>
        <begin position="73"/>
        <end position="122"/>
    </location>
</feature>
<comment type="similarity">
    <text evidence="6">Belongs to the TRAFAC class myosin-kinesin ATPase superfamily. Myosin family.</text>
</comment>
<dbReference type="SMART" id="SM00456">
    <property type="entry name" value="WW"/>
    <property type="match status" value="1"/>
</dbReference>
<keyword evidence="3 6" id="KW-0518">Myosin</keyword>
<dbReference type="PROSITE" id="PS51456">
    <property type="entry name" value="MYOSIN_MOTOR"/>
    <property type="match status" value="1"/>
</dbReference>
<reference evidence="10 11" key="1">
    <citation type="journal article" date="2013" name="Curr. Biol.">
        <title>The Genome of the Foraminiferan Reticulomyxa filosa.</title>
        <authorList>
            <person name="Glockner G."/>
            <person name="Hulsmann N."/>
            <person name="Schleicher M."/>
            <person name="Noegel A.A."/>
            <person name="Eichinger L."/>
            <person name="Gallinger C."/>
            <person name="Pawlowski J."/>
            <person name="Sierra R."/>
            <person name="Euteneuer U."/>
            <person name="Pillet L."/>
            <person name="Moustafa A."/>
            <person name="Platzer M."/>
            <person name="Groth M."/>
            <person name="Szafranski K."/>
            <person name="Schliwa M."/>
        </authorList>
    </citation>
    <scope>NUCLEOTIDE SEQUENCE [LARGE SCALE GENOMIC DNA]</scope>
</reference>
<keyword evidence="1 6" id="KW-0547">Nucleotide-binding</keyword>
<accession>X6NC49</accession>
<evidence type="ECO:0000259" key="8">
    <source>
        <dbReference type="PROSITE" id="PS51456"/>
    </source>
</evidence>
<dbReference type="GO" id="GO:0005524">
    <property type="term" value="F:ATP binding"/>
    <property type="evidence" value="ECO:0007669"/>
    <property type="project" value="UniProtKB-UniRule"/>
</dbReference>